<reference evidence="1" key="1">
    <citation type="submission" date="2014-09" db="EMBL/GenBank/DDBJ databases">
        <authorList>
            <person name="Magalhaes I.L.F."/>
            <person name="Oliveira U."/>
            <person name="Santos F.R."/>
            <person name="Vidigal T.H.D.A."/>
            <person name="Brescovit A.D."/>
            <person name="Santos A.J."/>
        </authorList>
    </citation>
    <scope>NUCLEOTIDE SEQUENCE</scope>
    <source>
        <tissue evidence="1">Shoot tissue taken approximately 20 cm above the soil surface</tissue>
    </source>
</reference>
<proteinExistence type="predicted"/>
<reference evidence="1" key="2">
    <citation type="journal article" date="2015" name="Data Brief">
        <title>Shoot transcriptome of the giant reed, Arundo donax.</title>
        <authorList>
            <person name="Barrero R.A."/>
            <person name="Guerrero F.D."/>
            <person name="Moolhuijzen P."/>
            <person name="Goolsby J.A."/>
            <person name="Tidwell J."/>
            <person name="Bellgard S.E."/>
            <person name="Bellgard M.I."/>
        </authorList>
    </citation>
    <scope>NUCLEOTIDE SEQUENCE</scope>
    <source>
        <tissue evidence="1">Shoot tissue taken approximately 20 cm above the soil surface</tissue>
    </source>
</reference>
<accession>A0A0A9F6X2</accession>
<organism evidence="1">
    <name type="scientific">Arundo donax</name>
    <name type="common">Giant reed</name>
    <name type="synonym">Donax arundinaceus</name>
    <dbReference type="NCBI Taxonomy" id="35708"/>
    <lineage>
        <taxon>Eukaryota</taxon>
        <taxon>Viridiplantae</taxon>
        <taxon>Streptophyta</taxon>
        <taxon>Embryophyta</taxon>
        <taxon>Tracheophyta</taxon>
        <taxon>Spermatophyta</taxon>
        <taxon>Magnoliopsida</taxon>
        <taxon>Liliopsida</taxon>
        <taxon>Poales</taxon>
        <taxon>Poaceae</taxon>
        <taxon>PACMAD clade</taxon>
        <taxon>Arundinoideae</taxon>
        <taxon>Arundineae</taxon>
        <taxon>Arundo</taxon>
    </lineage>
</organism>
<dbReference type="AlphaFoldDB" id="A0A0A9F6X2"/>
<evidence type="ECO:0000313" key="1">
    <source>
        <dbReference type="EMBL" id="JAE08780.1"/>
    </source>
</evidence>
<dbReference type="EMBL" id="GBRH01189116">
    <property type="protein sequence ID" value="JAE08780.1"/>
    <property type="molecule type" value="Transcribed_RNA"/>
</dbReference>
<name>A0A0A9F6X2_ARUDO</name>
<protein>
    <submittedName>
        <fullName evidence="1">Uncharacterized protein</fullName>
    </submittedName>
</protein>
<sequence length="31" mass="3821">MHYSLYYLLLVVQVSKNTFENYFSNYMLVQI</sequence>